<dbReference type="EMBL" id="JANPWB010000014">
    <property type="protein sequence ID" value="KAJ1101271.1"/>
    <property type="molecule type" value="Genomic_DNA"/>
</dbReference>
<comment type="caution">
    <text evidence="2">The sequence shown here is derived from an EMBL/GenBank/DDBJ whole genome shotgun (WGS) entry which is preliminary data.</text>
</comment>
<proteinExistence type="predicted"/>
<evidence type="ECO:0000313" key="3">
    <source>
        <dbReference type="Proteomes" id="UP001066276"/>
    </source>
</evidence>
<accession>A0AAV7MBX9</accession>
<feature type="compositionally biased region" description="Basic and acidic residues" evidence="1">
    <location>
        <begin position="36"/>
        <end position="76"/>
    </location>
</feature>
<sequence length="173" mass="19838">MVRYATPGGELPGYIQCRFPIREVPRGSRRERHSRSRDSRHLDSRKHSNRGRTERAESRRGRSRRSRDPRYPGSREPKKRGWTARAEETKVAKRRDARSAEEGNIREDERELDSDIGEGGPLTSRSDTTEGQEGPRKPELRHVPGAAWLQQVQSCLRDKLRSIVGREEGGGDE</sequence>
<feature type="compositionally biased region" description="Basic and acidic residues" evidence="1">
    <location>
        <begin position="133"/>
        <end position="142"/>
    </location>
</feature>
<gene>
    <name evidence="2" type="ORF">NDU88_006343</name>
</gene>
<name>A0AAV7MBX9_PLEWA</name>
<dbReference type="AlphaFoldDB" id="A0AAV7MBX9"/>
<dbReference type="Proteomes" id="UP001066276">
    <property type="component" value="Chromosome 10"/>
</dbReference>
<evidence type="ECO:0000313" key="2">
    <source>
        <dbReference type="EMBL" id="KAJ1101271.1"/>
    </source>
</evidence>
<reference evidence="2" key="1">
    <citation type="journal article" date="2022" name="bioRxiv">
        <title>Sequencing and chromosome-scale assembly of the giantPleurodeles waltlgenome.</title>
        <authorList>
            <person name="Brown T."/>
            <person name="Elewa A."/>
            <person name="Iarovenko S."/>
            <person name="Subramanian E."/>
            <person name="Araus A.J."/>
            <person name="Petzold A."/>
            <person name="Susuki M."/>
            <person name="Suzuki K.-i.T."/>
            <person name="Hayashi T."/>
            <person name="Toyoda A."/>
            <person name="Oliveira C."/>
            <person name="Osipova E."/>
            <person name="Leigh N.D."/>
            <person name="Simon A."/>
            <person name="Yun M.H."/>
        </authorList>
    </citation>
    <scope>NUCLEOTIDE SEQUENCE</scope>
    <source>
        <strain evidence="2">20211129_DDA</strain>
        <tissue evidence="2">Liver</tissue>
    </source>
</reference>
<feature type="compositionally biased region" description="Basic and acidic residues" evidence="1">
    <location>
        <begin position="97"/>
        <end position="109"/>
    </location>
</feature>
<protein>
    <submittedName>
        <fullName evidence="2">Uncharacterized protein</fullName>
    </submittedName>
</protein>
<feature type="region of interest" description="Disordered" evidence="1">
    <location>
        <begin position="20"/>
        <end position="146"/>
    </location>
</feature>
<keyword evidence="3" id="KW-1185">Reference proteome</keyword>
<evidence type="ECO:0000256" key="1">
    <source>
        <dbReference type="SAM" id="MobiDB-lite"/>
    </source>
</evidence>
<organism evidence="2 3">
    <name type="scientific">Pleurodeles waltl</name>
    <name type="common">Iberian ribbed newt</name>
    <dbReference type="NCBI Taxonomy" id="8319"/>
    <lineage>
        <taxon>Eukaryota</taxon>
        <taxon>Metazoa</taxon>
        <taxon>Chordata</taxon>
        <taxon>Craniata</taxon>
        <taxon>Vertebrata</taxon>
        <taxon>Euteleostomi</taxon>
        <taxon>Amphibia</taxon>
        <taxon>Batrachia</taxon>
        <taxon>Caudata</taxon>
        <taxon>Salamandroidea</taxon>
        <taxon>Salamandridae</taxon>
        <taxon>Pleurodelinae</taxon>
        <taxon>Pleurodeles</taxon>
    </lineage>
</organism>